<dbReference type="RefSeq" id="WP_182540737.1">
    <property type="nucleotide sequence ID" value="NZ_JACGXA010000001.1"/>
</dbReference>
<dbReference type="Gene3D" id="3.40.190.80">
    <property type="match status" value="1"/>
</dbReference>
<name>A0A7W3J295_9ACTN</name>
<dbReference type="EMBL" id="JACGXA010000001">
    <property type="protein sequence ID" value="MBA8804892.1"/>
    <property type="molecule type" value="Genomic_DNA"/>
</dbReference>
<dbReference type="Proteomes" id="UP000580910">
    <property type="component" value="Unassembled WGS sequence"/>
</dbReference>
<dbReference type="Gene3D" id="3.30.540.10">
    <property type="entry name" value="Fructose-1,6-Bisphosphatase, subunit A, domain 1"/>
    <property type="match status" value="1"/>
</dbReference>
<dbReference type="EC" id="3.1.3.7" evidence="1"/>
<protein>
    <submittedName>
        <fullName evidence="1">3'(2'), 5'-bisphosphate nucleotidase</fullName>
        <ecNumber evidence="1">3.1.3.7</ecNumber>
    </submittedName>
</protein>
<dbReference type="GO" id="GO:0008441">
    <property type="term" value="F:3'(2'),5'-bisphosphate nucleotidase activity"/>
    <property type="evidence" value="ECO:0007669"/>
    <property type="project" value="UniProtKB-EC"/>
</dbReference>
<dbReference type="SUPFAM" id="SSF56655">
    <property type="entry name" value="Carbohydrate phosphatase"/>
    <property type="match status" value="1"/>
</dbReference>
<accession>A0A7W3J295</accession>
<comment type="caution">
    <text evidence="1">The sequence shown here is derived from an EMBL/GenBank/DDBJ whole genome shotgun (WGS) entry which is preliminary data.</text>
</comment>
<gene>
    <name evidence="1" type="ORF">FB382_003183</name>
</gene>
<keyword evidence="1" id="KW-0378">Hydrolase</keyword>
<evidence type="ECO:0000313" key="1">
    <source>
        <dbReference type="EMBL" id="MBA8804892.1"/>
    </source>
</evidence>
<proteinExistence type="predicted"/>
<sequence length="271" mass="28632">MSRILTALSQEPPVRVVREKTADEELADSLAYMAGELLTSMRIGGASIGSLGSNLAERGLHASRELLVSRLEQERPDDFIVADPDRELLPLDRVQRVWILDPLDGMDAFGCPPRSDWTVNLALWERGRGITAAAIAQPDNGGIYSAADGLLPPSPAVGPRILLVDHEYAPSFASAVGKRVGASLHEMGSVGARTLAVLRGDADGYLHSGAGPVWDTVPLTVARSAGLTVVPLESGRPDRTQTGKTCTDHVVCTPEMSGPLLDALGWVAASG</sequence>
<evidence type="ECO:0000313" key="2">
    <source>
        <dbReference type="Proteomes" id="UP000580910"/>
    </source>
</evidence>
<dbReference type="AlphaFoldDB" id="A0A7W3J295"/>
<organism evidence="1 2">
    <name type="scientific">Nocardioides ginsengisegetis</name>
    <dbReference type="NCBI Taxonomy" id="661491"/>
    <lineage>
        <taxon>Bacteria</taxon>
        <taxon>Bacillati</taxon>
        <taxon>Actinomycetota</taxon>
        <taxon>Actinomycetes</taxon>
        <taxon>Propionibacteriales</taxon>
        <taxon>Nocardioidaceae</taxon>
        <taxon>Nocardioides</taxon>
    </lineage>
</organism>
<keyword evidence="2" id="KW-1185">Reference proteome</keyword>
<reference evidence="1 2" key="1">
    <citation type="submission" date="2020-07" db="EMBL/GenBank/DDBJ databases">
        <title>Sequencing the genomes of 1000 actinobacteria strains.</title>
        <authorList>
            <person name="Klenk H.-P."/>
        </authorList>
    </citation>
    <scope>NUCLEOTIDE SEQUENCE [LARGE SCALE GENOMIC DNA]</scope>
    <source>
        <strain evidence="1 2">DSM 21349</strain>
    </source>
</reference>